<evidence type="ECO:0000313" key="1">
    <source>
        <dbReference type="EMBL" id="MCV2866282.1"/>
    </source>
</evidence>
<keyword evidence="2" id="KW-1185">Reference proteome</keyword>
<proteinExistence type="predicted"/>
<dbReference type="EMBL" id="JAOWLA010000017">
    <property type="protein sequence ID" value="MCV2866282.1"/>
    <property type="molecule type" value="Genomic_DNA"/>
</dbReference>
<accession>A0ABT2Z5A7</accession>
<evidence type="ECO:0000313" key="2">
    <source>
        <dbReference type="Proteomes" id="UP001652503"/>
    </source>
</evidence>
<protein>
    <submittedName>
        <fullName evidence="1">Ribbon-helix-helix domain-containing protein</fullName>
    </submittedName>
</protein>
<sequence>MERTIALAPAAWSALDAIARAEGTTVSDLVRGCVHRDLSRRRRAKTAGLPDERLIARLRALLADDFAYASGWGDLNRRLRAKGYVMIEAGEGVALAEAATGQRLCKGADLGYSHARLARRFHAPFPGHIRAGVFGS</sequence>
<reference evidence="1 2" key="1">
    <citation type="submission" date="2022-10" db="EMBL/GenBank/DDBJ databases">
        <title>Defluviimonas sp. nov., isolated from ocean surface water.</title>
        <authorList>
            <person name="He W."/>
            <person name="Wang L."/>
            <person name="Zhang D.-F."/>
        </authorList>
    </citation>
    <scope>NUCLEOTIDE SEQUENCE [LARGE SCALE GENOMIC DNA]</scope>
    <source>
        <strain evidence="1 2">WL0075</strain>
    </source>
</reference>
<name>A0ABT2Z5A7_9RHOB</name>
<comment type="caution">
    <text evidence="1">The sequence shown here is derived from an EMBL/GenBank/DDBJ whole genome shotgun (WGS) entry which is preliminary data.</text>
</comment>
<organism evidence="1 2">
    <name type="scientific">Albidovulum sediminicola</name>
    <dbReference type="NCBI Taxonomy" id="2984331"/>
    <lineage>
        <taxon>Bacteria</taxon>
        <taxon>Pseudomonadati</taxon>
        <taxon>Pseudomonadota</taxon>
        <taxon>Alphaproteobacteria</taxon>
        <taxon>Rhodobacterales</taxon>
        <taxon>Paracoccaceae</taxon>
        <taxon>Albidovulum</taxon>
    </lineage>
</organism>
<dbReference type="Proteomes" id="UP001652503">
    <property type="component" value="Unassembled WGS sequence"/>
</dbReference>
<dbReference type="RefSeq" id="WP_263722809.1">
    <property type="nucleotide sequence ID" value="NZ_JAOWLA010000017.1"/>
</dbReference>
<gene>
    <name evidence="1" type="ORF">OE647_16280</name>
</gene>